<dbReference type="EMBL" id="CP129674">
    <property type="protein sequence ID" value="XDS44501.1"/>
    <property type="molecule type" value="Genomic_DNA"/>
</dbReference>
<dbReference type="RefSeq" id="WP_369344077.1">
    <property type="nucleotide sequence ID" value="NZ_CP129674.1"/>
</dbReference>
<organism evidence="1">
    <name type="scientific">Bifidobacterium aquikefiricola</name>
    <dbReference type="NCBI Taxonomy" id="3059038"/>
    <lineage>
        <taxon>Bacteria</taxon>
        <taxon>Bacillati</taxon>
        <taxon>Actinomycetota</taxon>
        <taxon>Actinomycetes</taxon>
        <taxon>Bifidobacteriales</taxon>
        <taxon>Bifidobacteriaceae</taxon>
        <taxon>Bifidobacterium</taxon>
    </lineage>
</organism>
<dbReference type="KEGG" id="baqk:QN215_09645"/>
<name>A0AB39U6K0_9BIFI</name>
<sequence length="47" mass="4854">MGKSTFGLMLFCCDAETLGQLSVNADTGVSLSLGVSQCWASFFCGAV</sequence>
<accession>A0AB39U6K0</accession>
<evidence type="ECO:0000313" key="1">
    <source>
        <dbReference type="EMBL" id="XDS44501.1"/>
    </source>
</evidence>
<proteinExistence type="predicted"/>
<reference evidence="1" key="1">
    <citation type="submission" date="2023-07" db="EMBL/GenBank/DDBJ databases">
        <title>Bifidobacterium aquikefiriaerophilum sp. nov. and Bifidobacterium eccum sp. nov., isolated from water kefir.</title>
        <authorList>
            <person name="Breselge S."/>
            <person name="Bellassi P."/>
            <person name="Barcenilla C."/>
            <person name="Alvarez-Ordonez A."/>
            <person name="Morelli L."/>
            <person name="Cotter P.D."/>
        </authorList>
    </citation>
    <scope>NUCLEOTIDE SEQUENCE</scope>
    <source>
        <strain evidence="1">WK041_4_12</strain>
    </source>
</reference>
<protein>
    <submittedName>
        <fullName evidence="1">Uncharacterized protein</fullName>
    </submittedName>
</protein>
<dbReference type="AlphaFoldDB" id="A0AB39U6K0"/>
<gene>
    <name evidence="1" type="ORF">QN215_09645</name>
</gene>